<reference evidence="2 3" key="1">
    <citation type="submission" date="2014-02" db="EMBL/GenBank/DDBJ databases">
        <title>The genome sequence of Colletotrichum salicis CBS 607.94.</title>
        <authorList>
            <person name="Baroncelli R."/>
            <person name="Thon M.R."/>
        </authorList>
    </citation>
    <scope>NUCLEOTIDE SEQUENCE [LARGE SCALE GENOMIC DNA]</scope>
    <source>
        <strain evidence="2 3">CBS 607.94</strain>
    </source>
</reference>
<comment type="caution">
    <text evidence="2">The sequence shown here is derived from an EMBL/GenBank/DDBJ whole genome shotgun (WGS) entry which is preliminary data.</text>
</comment>
<sequence>MDSWLSTWHLKCHNWEERHWHPVNKMRSYEQVSEVLLIDPDGGRGGPTVAGEKDANGQWTGHSAMK</sequence>
<dbReference type="AlphaFoldDB" id="A0A135S2Q7"/>
<evidence type="ECO:0000256" key="1">
    <source>
        <dbReference type="SAM" id="MobiDB-lite"/>
    </source>
</evidence>
<organism evidence="2 3">
    <name type="scientific">Colletotrichum salicis</name>
    <dbReference type="NCBI Taxonomy" id="1209931"/>
    <lineage>
        <taxon>Eukaryota</taxon>
        <taxon>Fungi</taxon>
        <taxon>Dikarya</taxon>
        <taxon>Ascomycota</taxon>
        <taxon>Pezizomycotina</taxon>
        <taxon>Sordariomycetes</taxon>
        <taxon>Hypocreomycetidae</taxon>
        <taxon>Glomerellales</taxon>
        <taxon>Glomerellaceae</taxon>
        <taxon>Colletotrichum</taxon>
        <taxon>Colletotrichum acutatum species complex</taxon>
    </lineage>
</organism>
<proteinExistence type="predicted"/>
<name>A0A135S2Q7_9PEZI</name>
<protein>
    <submittedName>
        <fullName evidence="2">Uncharacterized protein</fullName>
    </submittedName>
</protein>
<evidence type="ECO:0000313" key="2">
    <source>
        <dbReference type="EMBL" id="KXH30214.1"/>
    </source>
</evidence>
<evidence type="ECO:0000313" key="3">
    <source>
        <dbReference type="Proteomes" id="UP000070121"/>
    </source>
</evidence>
<gene>
    <name evidence="2" type="ORF">CSAL01_05044</name>
</gene>
<feature type="region of interest" description="Disordered" evidence="1">
    <location>
        <begin position="39"/>
        <end position="66"/>
    </location>
</feature>
<keyword evidence="3" id="KW-1185">Reference proteome</keyword>
<dbReference type="EMBL" id="JFFI01002564">
    <property type="protein sequence ID" value="KXH30214.1"/>
    <property type="molecule type" value="Genomic_DNA"/>
</dbReference>
<feature type="compositionally biased region" description="Polar residues" evidence="1">
    <location>
        <begin position="57"/>
        <end position="66"/>
    </location>
</feature>
<dbReference type="Proteomes" id="UP000070121">
    <property type="component" value="Unassembled WGS sequence"/>
</dbReference>
<accession>A0A135S2Q7</accession>